<feature type="compositionally biased region" description="Low complexity" evidence="1">
    <location>
        <begin position="207"/>
        <end position="222"/>
    </location>
</feature>
<protein>
    <submittedName>
        <fullName evidence="2">Uncharacterized protein</fullName>
    </submittedName>
</protein>
<dbReference type="Proteomes" id="UP000325577">
    <property type="component" value="Linkage Group LG1"/>
</dbReference>
<accession>A0A5J5BV86</accession>
<feature type="compositionally biased region" description="Basic and acidic residues" evidence="1">
    <location>
        <begin position="278"/>
        <end position="295"/>
    </location>
</feature>
<evidence type="ECO:0000313" key="3">
    <source>
        <dbReference type="Proteomes" id="UP000325577"/>
    </source>
</evidence>
<keyword evidence="3" id="KW-1185">Reference proteome</keyword>
<gene>
    <name evidence="2" type="ORF">F0562_002635</name>
</gene>
<feature type="compositionally biased region" description="Polar residues" evidence="1">
    <location>
        <begin position="299"/>
        <end position="317"/>
    </location>
</feature>
<dbReference type="EMBL" id="CM018032">
    <property type="protein sequence ID" value="KAA8546626.1"/>
    <property type="molecule type" value="Genomic_DNA"/>
</dbReference>
<dbReference type="PANTHER" id="PTHR33700:SF4">
    <property type="entry name" value="MYB-LIKE PROTEIN X"/>
    <property type="match status" value="1"/>
</dbReference>
<feature type="compositionally biased region" description="Polar residues" evidence="1">
    <location>
        <begin position="171"/>
        <end position="184"/>
    </location>
</feature>
<organism evidence="2 3">
    <name type="scientific">Nyssa sinensis</name>
    <dbReference type="NCBI Taxonomy" id="561372"/>
    <lineage>
        <taxon>Eukaryota</taxon>
        <taxon>Viridiplantae</taxon>
        <taxon>Streptophyta</taxon>
        <taxon>Embryophyta</taxon>
        <taxon>Tracheophyta</taxon>
        <taxon>Spermatophyta</taxon>
        <taxon>Magnoliopsida</taxon>
        <taxon>eudicotyledons</taxon>
        <taxon>Gunneridae</taxon>
        <taxon>Pentapetalae</taxon>
        <taxon>asterids</taxon>
        <taxon>Cornales</taxon>
        <taxon>Nyssaceae</taxon>
        <taxon>Nyssa</taxon>
    </lineage>
</organism>
<name>A0A5J5BV86_9ASTE</name>
<dbReference type="OrthoDB" id="1928179at2759"/>
<evidence type="ECO:0000313" key="2">
    <source>
        <dbReference type="EMBL" id="KAA8546626.1"/>
    </source>
</evidence>
<evidence type="ECO:0000256" key="1">
    <source>
        <dbReference type="SAM" id="MobiDB-lite"/>
    </source>
</evidence>
<feature type="compositionally biased region" description="Polar residues" evidence="1">
    <location>
        <begin position="260"/>
        <end position="275"/>
    </location>
</feature>
<sequence>MFKLSPSGNQRSKGFKARHALLISLSLGVCIWLLHQEVQHSHTREAAFGEGTKMSENVQNENEILKLGRKDLHPQTTGDERHKEGQEEEKNKPEEGENERNGGGDDEREHGQEKEGEEGEHRGDFADGQKKSEKIEKGDKIEDSGSLEDQVRNGNDTSNEEATEEHHDGDTASTEVVQDSQNTTETEKGGLVNSNGEEQKEDQNELQENNINNTEVINVNQNDSGLSVRESETVEKNNPPNVIASEGKSSETNLLEKENSPNPNTSEQQQVNDNSMLARHDPADSSIPQEEKVAGTDRVTLQETKTEGNNNEDAVAE</sequence>
<dbReference type="PANTHER" id="PTHR33700">
    <property type="entry name" value="MYB-LIKE PROTEIN X"/>
    <property type="match status" value="1"/>
</dbReference>
<feature type="region of interest" description="Disordered" evidence="1">
    <location>
        <begin position="48"/>
        <end position="317"/>
    </location>
</feature>
<proteinExistence type="predicted"/>
<feature type="compositionally biased region" description="Basic and acidic residues" evidence="1">
    <location>
        <begin position="63"/>
        <end position="143"/>
    </location>
</feature>
<dbReference type="AlphaFoldDB" id="A0A5J5BV86"/>
<reference evidence="2 3" key="1">
    <citation type="submission" date="2019-09" db="EMBL/GenBank/DDBJ databases">
        <title>A chromosome-level genome assembly of the Chinese tupelo Nyssa sinensis.</title>
        <authorList>
            <person name="Yang X."/>
            <person name="Kang M."/>
            <person name="Yang Y."/>
            <person name="Xiong H."/>
            <person name="Wang M."/>
            <person name="Zhang Z."/>
            <person name="Wang Z."/>
            <person name="Wu H."/>
            <person name="Ma T."/>
            <person name="Liu J."/>
            <person name="Xi Z."/>
        </authorList>
    </citation>
    <scope>NUCLEOTIDE SEQUENCE [LARGE SCALE GENOMIC DNA]</scope>
    <source>
        <strain evidence="2">J267</strain>
        <tissue evidence="2">Leaf</tissue>
    </source>
</reference>